<evidence type="ECO:0000313" key="9">
    <source>
        <dbReference type="EMBL" id="QOW20494.1"/>
    </source>
</evidence>
<dbReference type="InterPro" id="IPR050750">
    <property type="entry name" value="C5-MTase"/>
</dbReference>
<dbReference type="InterPro" id="IPR001525">
    <property type="entry name" value="C5_MeTfrase"/>
</dbReference>
<comment type="catalytic activity">
    <reaction evidence="5 8">
        <text>a 2'-deoxycytidine in DNA + S-adenosyl-L-methionine = a 5-methyl-2'-deoxycytidine in DNA + S-adenosyl-L-homocysteine + H(+)</text>
        <dbReference type="Rhea" id="RHEA:13681"/>
        <dbReference type="Rhea" id="RHEA-COMP:11369"/>
        <dbReference type="Rhea" id="RHEA-COMP:11370"/>
        <dbReference type="ChEBI" id="CHEBI:15378"/>
        <dbReference type="ChEBI" id="CHEBI:57856"/>
        <dbReference type="ChEBI" id="CHEBI:59789"/>
        <dbReference type="ChEBI" id="CHEBI:85452"/>
        <dbReference type="ChEBI" id="CHEBI:85454"/>
        <dbReference type="EC" id="2.1.1.37"/>
    </reaction>
</comment>
<dbReference type="Pfam" id="PF00145">
    <property type="entry name" value="DNA_methylase"/>
    <property type="match status" value="1"/>
</dbReference>
<reference evidence="9 10" key="1">
    <citation type="submission" date="2020-10" db="EMBL/GenBank/DDBJ databases">
        <title>complete genome sequencing of Lysobacter sp. H21R20.</title>
        <authorList>
            <person name="Bae J.-W."/>
            <person name="Lee S.-Y."/>
        </authorList>
    </citation>
    <scope>NUCLEOTIDE SEQUENCE [LARGE SCALE GENOMIC DNA]</scope>
    <source>
        <strain evidence="9 10">H21R20</strain>
    </source>
</reference>
<name>A0A7S6ZTA3_9GAMM</name>
<evidence type="ECO:0000256" key="5">
    <source>
        <dbReference type="ARBA" id="ARBA00047422"/>
    </source>
</evidence>
<keyword evidence="2 6" id="KW-0808">Transferase</keyword>
<dbReference type="SUPFAM" id="SSF53335">
    <property type="entry name" value="S-adenosyl-L-methionine-dependent methyltransferases"/>
    <property type="match status" value="1"/>
</dbReference>
<accession>A0A7S6ZTA3</accession>
<dbReference type="PROSITE" id="PS51679">
    <property type="entry name" value="SAM_MT_C5"/>
    <property type="match status" value="1"/>
</dbReference>
<keyword evidence="1 6" id="KW-0489">Methyltransferase</keyword>
<evidence type="ECO:0000313" key="10">
    <source>
        <dbReference type="Proteomes" id="UP000594059"/>
    </source>
</evidence>
<dbReference type="InterPro" id="IPR029063">
    <property type="entry name" value="SAM-dependent_MTases_sf"/>
</dbReference>
<dbReference type="EC" id="2.1.1.37" evidence="8"/>
<evidence type="ECO:0000256" key="6">
    <source>
        <dbReference type="PROSITE-ProRule" id="PRU01016"/>
    </source>
</evidence>
<proteinExistence type="inferred from homology"/>
<keyword evidence="3 6" id="KW-0949">S-adenosyl-L-methionine</keyword>
<dbReference type="EMBL" id="CP063656">
    <property type="protein sequence ID" value="QOW20494.1"/>
    <property type="molecule type" value="Genomic_DNA"/>
</dbReference>
<sequence length="424" mass="47814">MDILSAHVPELFMPTYELIDLALTRYSAKEVAVALGVDPKTVRRWHLRETEPKPYIADAIRQRLLPLGEAPTGPAAFRFIDLFAGIGGLRLPFEKLGGRCVFTSEWDSYARKTYAANFHDGPEHTFAGDITQVHEDDVPDHDVLLAGFPCQPFSIAGVSKKNALGRAHGFADKTQGTLFFDVARIIAAKRPKALLLENVKNLVSHDKGRTFATIIDVLRNELGYHVHTKVINGKHFVPQNRERIMIVGFRDDVPFNWDDLELPPLEEGPKLDSILHREDGTDPAEWHYLEGEKRRVSGKYTLSDKLWEYLQNYAEKHRMKGNGFGFGLVTRDDTSRTLSARYYKDGSEILVSRGGRKNPRRLTPRECARLMGYDDTFRIPVSDTRAYMQFGNSVVVPVVAAIANVMVPLLDHMDTEKAADRKVA</sequence>
<evidence type="ECO:0000256" key="3">
    <source>
        <dbReference type="ARBA" id="ARBA00022691"/>
    </source>
</evidence>
<feature type="active site" evidence="6">
    <location>
        <position position="150"/>
    </location>
</feature>
<dbReference type="REBASE" id="454554">
    <property type="entry name" value="M.LspR20ORF5630P"/>
</dbReference>
<dbReference type="GO" id="GO:0003886">
    <property type="term" value="F:DNA (cytosine-5-)-methyltransferase activity"/>
    <property type="evidence" value="ECO:0007669"/>
    <property type="project" value="UniProtKB-EC"/>
</dbReference>
<organism evidence="9 10">
    <name type="scientific">Novilysobacter ciconiae</name>
    <dbReference type="NCBI Taxonomy" id="2781022"/>
    <lineage>
        <taxon>Bacteria</taxon>
        <taxon>Pseudomonadati</taxon>
        <taxon>Pseudomonadota</taxon>
        <taxon>Gammaproteobacteria</taxon>
        <taxon>Lysobacterales</taxon>
        <taxon>Lysobacteraceae</taxon>
        <taxon>Novilysobacter</taxon>
    </lineage>
</organism>
<dbReference type="PANTHER" id="PTHR46098:SF1">
    <property type="entry name" value="TRNA (CYTOSINE(38)-C(5))-METHYLTRANSFERASE"/>
    <property type="match status" value="1"/>
</dbReference>
<dbReference type="PRINTS" id="PR00105">
    <property type="entry name" value="C5METTRFRASE"/>
</dbReference>
<dbReference type="Proteomes" id="UP000594059">
    <property type="component" value="Chromosome"/>
</dbReference>
<dbReference type="PROSITE" id="PS00094">
    <property type="entry name" value="C5_MTASE_1"/>
    <property type="match status" value="1"/>
</dbReference>
<evidence type="ECO:0000256" key="4">
    <source>
        <dbReference type="ARBA" id="ARBA00022747"/>
    </source>
</evidence>
<dbReference type="Gene3D" id="3.40.50.150">
    <property type="entry name" value="Vaccinia Virus protein VP39"/>
    <property type="match status" value="1"/>
</dbReference>
<gene>
    <name evidence="9" type="primary">dcm</name>
    <name evidence="9" type="ORF">INQ41_05630</name>
</gene>
<dbReference type="CDD" id="cd00315">
    <property type="entry name" value="Cyt_C5_DNA_methylase"/>
    <property type="match status" value="1"/>
</dbReference>
<dbReference type="PANTHER" id="PTHR46098">
    <property type="entry name" value="TRNA (CYTOSINE(38)-C(5))-METHYLTRANSFERASE"/>
    <property type="match status" value="1"/>
</dbReference>
<evidence type="ECO:0000256" key="7">
    <source>
        <dbReference type="RuleBase" id="RU000416"/>
    </source>
</evidence>
<comment type="similarity">
    <text evidence="6 7">Belongs to the class I-like SAM-binding methyltransferase superfamily. C5-methyltransferase family.</text>
</comment>
<dbReference type="AlphaFoldDB" id="A0A7S6ZTA3"/>
<evidence type="ECO:0000256" key="8">
    <source>
        <dbReference type="RuleBase" id="RU000417"/>
    </source>
</evidence>
<protein>
    <recommendedName>
        <fullName evidence="8">Cytosine-specific methyltransferase</fullName>
        <ecNumber evidence="8">2.1.1.37</ecNumber>
    </recommendedName>
</protein>
<dbReference type="GO" id="GO:0032259">
    <property type="term" value="P:methylation"/>
    <property type="evidence" value="ECO:0007669"/>
    <property type="project" value="UniProtKB-KW"/>
</dbReference>
<dbReference type="InterPro" id="IPR018117">
    <property type="entry name" value="C5_DNA_meth_AS"/>
</dbReference>
<evidence type="ECO:0000256" key="1">
    <source>
        <dbReference type="ARBA" id="ARBA00022603"/>
    </source>
</evidence>
<keyword evidence="4" id="KW-0680">Restriction system</keyword>
<dbReference type="GO" id="GO:0009307">
    <property type="term" value="P:DNA restriction-modification system"/>
    <property type="evidence" value="ECO:0007669"/>
    <property type="project" value="UniProtKB-KW"/>
</dbReference>
<evidence type="ECO:0000256" key="2">
    <source>
        <dbReference type="ARBA" id="ARBA00022679"/>
    </source>
</evidence>
<dbReference type="KEGG" id="lcic:INQ41_05630"/>
<dbReference type="NCBIfam" id="TIGR00675">
    <property type="entry name" value="dcm"/>
    <property type="match status" value="1"/>
</dbReference>
<keyword evidence="10" id="KW-1185">Reference proteome</keyword>
<dbReference type="Gene3D" id="3.90.120.30">
    <property type="match status" value="1"/>
</dbReference>